<proteinExistence type="inferred from homology"/>
<dbReference type="SUPFAM" id="SSF56752">
    <property type="entry name" value="D-aminoacid aminotransferase-like PLP-dependent enzymes"/>
    <property type="match status" value="1"/>
</dbReference>
<accession>A0ABV5WXS2</accession>
<feature type="region of interest" description="Disordered" evidence="2">
    <location>
        <begin position="288"/>
        <end position="333"/>
    </location>
</feature>
<dbReference type="PANTHER" id="PTHR42743:SF11">
    <property type="entry name" value="AMINODEOXYCHORISMATE LYASE"/>
    <property type="match status" value="1"/>
</dbReference>
<evidence type="ECO:0000256" key="2">
    <source>
        <dbReference type="SAM" id="MobiDB-lite"/>
    </source>
</evidence>
<sequence>MTLAHSLALVDVSAGTHELADLSAAHLPVDDLSAHRGDGIFETVLVIVTDGVPSIKARRLHFDRFRGSARALGLPVPVPEVWDAAVDDVARAVVAANPGVAEFTIRYTLSRGLDAPRGWSMSISLPDEYPAQRREGIDVISLDRGVESYVGEAAPWLLLGAKTLSYAVNMAAGRWVEEHGADDGLFISRDGLVLEGPTANVIIRRGHELITPDPKAGLLHGTTQQTIFSAAADHGFLCSYADLTRDDLLTADGAWLVSSARVAIPIRSLDGEALPVDPALSGQMYDWVVGAPDDGASGEPGAGESASKEPTPEEPGAEEPASEEPASEETGPA</sequence>
<dbReference type="Gene3D" id="3.30.470.10">
    <property type="match status" value="1"/>
</dbReference>
<keyword evidence="3" id="KW-0808">Transferase</keyword>
<dbReference type="InterPro" id="IPR050571">
    <property type="entry name" value="Class-IV_PLP-Dep_Aminotrnsfr"/>
</dbReference>
<gene>
    <name evidence="3" type="ORF">ACFFN1_00870</name>
</gene>
<dbReference type="InterPro" id="IPR043132">
    <property type="entry name" value="BCAT-like_C"/>
</dbReference>
<dbReference type="InterPro" id="IPR001544">
    <property type="entry name" value="Aminotrans_IV"/>
</dbReference>
<dbReference type="EMBL" id="JBHMAU010000010">
    <property type="protein sequence ID" value="MFB9774987.1"/>
    <property type="molecule type" value="Genomic_DNA"/>
</dbReference>
<protein>
    <submittedName>
        <fullName evidence="3">Aminotransferase class IV</fullName>
    </submittedName>
</protein>
<feature type="compositionally biased region" description="Acidic residues" evidence="2">
    <location>
        <begin position="315"/>
        <end position="327"/>
    </location>
</feature>
<evidence type="ECO:0000313" key="3">
    <source>
        <dbReference type="EMBL" id="MFB9774987.1"/>
    </source>
</evidence>
<dbReference type="Gene3D" id="3.20.10.10">
    <property type="entry name" value="D-amino Acid Aminotransferase, subunit A, domain 2"/>
    <property type="match status" value="1"/>
</dbReference>
<name>A0ABV5WXS2_9MICO</name>
<dbReference type="InterPro" id="IPR036038">
    <property type="entry name" value="Aminotransferase-like"/>
</dbReference>
<dbReference type="Proteomes" id="UP001589707">
    <property type="component" value="Unassembled WGS sequence"/>
</dbReference>
<dbReference type="PANTHER" id="PTHR42743">
    <property type="entry name" value="AMINO-ACID AMINOTRANSFERASE"/>
    <property type="match status" value="1"/>
</dbReference>
<dbReference type="InterPro" id="IPR043131">
    <property type="entry name" value="BCAT-like_N"/>
</dbReference>
<comment type="caution">
    <text evidence="3">The sequence shown here is derived from an EMBL/GenBank/DDBJ whole genome shotgun (WGS) entry which is preliminary data.</text>
</comment>
<keyword evidence="4" id="KW-1185">Reference proteome</keyword>
<dbReference type="CDD" id="cd00449">
    <property type="entry name" value="PLPDE_IV"/>
    <property type="match status" value="1"/>
</dbReference>
<organism evidence="3 4">
    <name type="scientific">Brevibacterium otitidis</name>
    <dbReference type="NCBI Taxonomy" id="53364"/>
    <lineage>
        <taxon>Bacteria</taxon>
        <taxon>Bacillati</taxon>
        <taxon>Actinomycetota</taxon>
        <taxon>Actinomycetes</taxon>
        <taxon>Micrococcales</taxon>
        <taxon>Brevibacteriaceae</taxon>
        <taxon>Brevibacterium</taxon>
    </lineage>
</organism>
<dbReference type="GO" id="GO:0008483">
    <property type="term" value="F:transaminase activity"/>
    <property type="evidence" value="ECO:0007669"/>
    <property type="project" value="UniProtKB-KW"/>
</dbReference>
<dbReference type="Pfam" id="PF01063">
    <property type="entry name" value="Aminotran_4"/>
    <property type="match status" value="1"/>
</dbReference>
<evidence type="ECO:0000313" key="4">
    <source>
        <dbReference type="Proteomes" id="UP001589707"/>
    </source>
</evidence>
<dbReference type="RefSeq" id="WP_376837721.1">
    <property type="nucleotide sequence ID" value="NZ_JBHMAU010000010.1"/>
</dbReference>
<evidence type="ECO:0000256" key="1">
    <source>
        <dbReference type="ARBA" id="ARBA00009320"/>
    </source>
</evidence>
<keyword evidence="3" id="KW-0032">Aminotransferase</keyword>
<feature type="compositionally biased region" description="Low complexity" evidence="2">
    <location>
        <begin position="290"/>
        <end position="305"/>
    </location>
</feature>
<reference evidence="3 4" key="1">
    <citation type="submission" date="2024-09" db="EMBL/GenBank/DDBJ databases">
        <authorList>
            <person name="Sun Q."/>
            <person name="Mori K."/>
        </authorList>
    </citation>
    <scope>NUCLEOTIDE SEQUENCE [LARGE SCALE GENOMIC DNA]</scope>
    <source>
        <strain evidence="3 4">JCM 11683</strain>
    </source>
</reference>
<comment type="similarity">
    <text evidence="1">Belongs to the class-IV pyridoxal-phosphate-dependent aminotransferase family.</text>
</comment>